<dbReference type="AlphaFoldDB" id="A0A8J3TIR2"/>
<name>A0A8J3TIR2_9ACTN</name>
<sequence>MAHFTPFAYWSTADRRSYGSGAASPAASHTEWRSMAVGQVRQLGAAGHVAVYRRGVPGRGVACRSALALPAAAAAETRTPVGVLRRRWS</sequence>
<evidence type="ECO:0000313" key="1">
    <source>
        <dbReference type="EMBL" id="GII25394.1"/>
    </source>
</evidence>
<organism evidence="1 2">
    <name type="scientific">Planosporangium mesophilum</name>
    <dbReference type="NCBI Taxonomy" id="689768"/>
    <lineage>
        <taxon>Bacteria</taxon>
        <taxon>Bacillati</taxon>
        <taxon>Actinomycetota</taxon>
        <taxon>Actinomycetes</taxon>
        <taxon>Micromonosporales</taxon>
        <taxon>Micromonosporaceae</taxon>
        <taxon>Planosporangium</taxon>
    </lineage>
</organism>
<comment type="caution">
    <text evidence="1">The sequence shown here is derived from an EMBL/GenBank/DDBJ whole genome shotgun (WGS) entry which is preliminary data.</text>
</comment>
<dbReference type="Proteomes" id="UP000599074">
    <property type="component" value="Unassembled WGS sequence"/>
</dbReference>
<dbReference type="EMBL" id="BOON01000051">
    <property type="protein sequence ID" value="GII25394.1"/>
    <property type="molecule type" value="Genomic_DNA"/>
</dbReference>
<gene>
    <name evidence="1" type="ORF">Pme01_49910</name>
</gene>
<protein>
    <submittedName>
        <fullName evidence="1">Uncharacterized protein</fullName>
    </submittedName>
</protein>
<accession>A0A8J3TIR2</accession>
<keyword evidence="2" id="KW-1185">Reference proteome</keyword>
<reference evidence="1" key="1">
    <citation type="submission" date="2021-01" db="EMBL/GenBank/DDBJ databases">
        <title>Whole genome shotgun sequence of Planosporangium mesophilum NBRC 109066.</title>
        <authorList>
            <person name="Komaki H."/>
            <person name="Tamura T."/>
        </authorList>
    </citation>
    <scope>NUCLEOTIDE SEQUENCE</scope>
    <source>
        <strain evidence="1">NBRC 109066</strain>
    </source>
</reference>
<proteinExistence type="predicted"/>
<evidence type="ECO:0000313" key="2">
    <source>
        <dbReference type="Proteomes" id="UP000599074"/>
    </source>
</evidence>